<accession>A0A5C6EM97</accession>
<dbReference type="InterPro" id="IPR008972">
    <property type="entry name" value="Cupredoxin"/>
</dbReference>
<name>A0A5C6EM97_9BACT</name>
<dbReference type="EMBL" id="SJPW01000006">
    <property type="protein sequence ID" value="TWU48686.1"/>
    <property type="molecule type" value="Genomic_DNA"/>
</dbReference>
<dbReference type="Proteomes" id="UP000318288">
    <property type="component" value="Unassembled WGS sequence"/>
</dbReference>
<gene>
    <name evidence="2" type="ORF">Poly51_45870</name>
</gene>
<proteinExistence type="predicted"/>
<feature type="signal peptide" evidence="1">
    <location>
        <begin position="1"/>
        <end position="20"/>
    </location>
</feature>
<protein>
    <submittedName>
        <fullName evidence="2">Uncharacterized protein</fullName>
    </submittedName>
</protein>
<keyword evidence="3" id="KW-1185">Reference proteome</keyword>
<evidence type="ECO:0000313" key="3">
    <source>
        <dbReference type="Proteomes" id="UP000318288"/>
    </source>
</evidence>
<organism evidence="2 3">
    <name type="scientific">Rubripirellula tenax</name>
    <dbReference type="NCBI Taxonomy" id="2528015"/>
    <lineage>
        <taxon>Bacteria</taxon>
        <taxon>Pseudomonadati</taxon>
        <taxon>Planctomycetota</taxon>
        <taxon>Planctomycetia</taxon>
        <taxon>Pirellulales</taxon>
        <taxon>Pirellulaceae</taxon>
        <taxon>Rubripirellula</taxon>
    </lineage>
</organism>
<dbReference type="AlphaFoldDB" id="A0A5C6EM97"/>
<keyword evidence="1" id="KW-0732">Signal</keyword>
<evidence type="ECO:0000313" key="2">
    <source>
        <dbReference type="EMBL" id="TWU48686.1"/>
    </source>
</evidence>
<dbReference type="SUPFAM" id="SSF49503">
    <property type="entry name" value="Cupredoxins"/>
    <property type="match status" value="1"/>
</dbReference>
<comment type="caution">
    <text evidence="2">The sequence shown here is derived from an EMBL/GenBank/DDBJ whole genome shotgun (WGS) entry which is preliminary data.</text>
</comment>
<feature type="chain" id="PRO_5022934034" evidence="1">
    <location>
        <begin position="21"/>
        <end position="263"/>
    </location>
</feature>
<sequence length="263" mass="28318" precursor="true">MNLTAISVVGSLLLATSINAQTASLKMRFVFDGALPARETIDTPSEFNLAEDSTLDEALLADRESKGIRNVVVCVDTGRGGSKLDLAPHKSQQRCLVISNVRFEPHILLARVGDSLQLKNVASDRHCPNIEFFNMPIVNVDLQPGETITVPLAGPASAPITSSACPWMKSFLVVLDHPFASVSDSTGAVSIDGLPSGASLTFMAYHESLRLDHVIVTNKPTQWKRSRFEVFLQPGHNDLGTVFVPSAAVIRRIRHVGSPGATP</sequence>
<evidence type="ECO:0000256" key="1">
    <source>
        <dbReference type="SAM" id="SignalP"/>
    </source>
</evidence>
<reference evidence="2 3" key="1">
    <citation type="submission" date="2019-02" db="EMBL/GenBank/DDBJ databases">
        <title>Deep-cultivation of Planctomycetes and their phenomic and genomic characterization uncovers novel biology.</title>
        <authorList>
            <person name="Wiegand S."/>
            <person name="Jogler M."/>
            <person name="Boedeker C."/>
            <person name="Pinto D."/>
            <person name="Vollmers J."/>
            <person name="Rivas-Marin E."/>
            <person name="Kohn T."/>
            <person name="Peeters S.H."/>
            <person name="Heuer A."/>
            <person name="Rast P."/>
            <person name="Oberbeckmann S."/>
            <person name="Bunk B."/>
            <person name="Jeske O."/>
            <person name="Meyerdierks A."/>
            <person name="Storesund J.E."/>
            <person name="Kallscheuer N."/>
            <person name="Luecker S."/>
            <person name="Lage O.M."/>
            <person name="Pohl T."/>
            <person name="Merkel B.J."/>
            <person name="Hornburger P."/>
            <person name="Mueller R.-W."/>
            <person name="Bruemmer F."/>
            <person name="Labrenz M."/>
            <person name="Spormann A.M."/>
            <person name="Op Den Camp H."/>
            <person name="Overmann J."/>
            <person name="Amann R."/>
            <person name="Jetten M.S.M."/>
            <person name="Mascher T."/>
            <person name="Medema M.H."/>
            <person name="Devos D.P."/>
            <person name="Kaster A.-K."/>
            <person name="Ovreas L."/>
            <person name="Rohde M."/>
            <person name="Galperin M.Y."/>
            <person name="Jogler C."/>
        </authorList>
    </citation>
    <scope>NUCLEOTIDE SEQUENCE [LARGE SCALE GENOMIC DNA]</scope>
    <source>
        <strain evidence="2 3">Poly51</strain>
    </source>
</reference>